<comment type="caution">
    <text evidence="3">The sequence shown here is derived from an EMBL/GenBank/DDBJ whole genome shotgun (WGS) entry which is preliminary data.</text>
</comment>
<feature type="transmembrane region" description="Helical" evidence="2">
    <location>
        <begin position="123"/>
        <end position="148"/>
    </location>
</feature>
<feature type="transmembrane region" description="Helical" evidence="2">
    <location>
        <begin position="160"/>
        <end position="185"/>
    </location>
</feature>
<evidence type="ECO:0000313" key="3">
    <source>
        <dbReference type="EMBL" id="KAJ4458738.1"/>
    </source>
</evidence>
<reference evidence="3" key="1">
    <citation type="journal article" date="2022" name="bioRxiv">
        <title>Genomics of Preaxostyla Flagellates Illuminates Evolutionary Transitions and the Path Towards Mitochondrial Loss.</title>
        <authorList>
            <person name="Novak L.V.F."/>
            <person name="Treitli S.C."/>
            <person name="Pyrih J."/>
            <person name="Halakuc P."/>
            <person name="Pipaliya S.V."/>
            <person name="Vacek V."/>
            <person name="Brzon O."/>
            <person name="Soukal P."/>
            <person name="Eme L."/>
            <person name="Dacks J.B."/>
            <person name="Karnkowska A."/>
            <person name="Elias M."/>
            <person name="Hampl V."/>
        </authorList>
    </citation>
    <scope>NUCLEOTIDE SEQUENCE</scope>
    <source>
        <strain evidence="3">RCP-MX</strain>
    </source>
</reference>
<feature type="transmembrane region" description="Helical" evidence="2">
    <location>
        <begin position="44"/>
        <end position="70"/>
    </location>
</feature>
<organism evidence="3 4">
    <name type="scientific">Paratrimastix pyriformis</name>
    <dbReference type="NCBI Taxonomy" id="342808"/>
    <lineage>
        <taxon>Eukaryota</taxon>
        <taxon>Metamonada</taxon>
        <taxon>Preaxostyla</taxon>
        <taxon>Paratrimastigidae</taxon>
        <taxon>Paratrimastix</taxon>
    </lineage>
</organism>
<proteinExistence type="predicted"/>
<accession>A0ABQ8UIX1</accession>
<evidence type="ECO:0000256" key="2">
    <source>
        <dbReference type="SAM" id="Phobius"/>
    </source>
</evidence>
<feature type="region of interest" description="Disordered" evidence="1">
    <location>
        <begin position="227"/>
        <end position="258"/>
    </location>
</feature>
<name>A0ABQ8UIX1_9EUKA</name>
<keyword evidence="2" id="KW-0812">Transmembrane</keyword>
<keyword evidence="2" id="KW-0472">Membrane</keyword>
<feature type="transmembrane region" description="Helical" evidence="2">
    <location>
        <begin position="192"/>
        <end position="213"/>
    </location>
</feature>
<dbReference type="EMBL" id="JAPMOS010000026">
    <property type="protein sequence ID" value="KAJ4458738.1"/>
    <property type="molecule type" value="Genomic_DNA"/>
</dbReference>
<keyword evidence="2" id="KW-1133">Transmembrane helix</keyword>
<evidence type="ECO:0000313" key="4">
    <source>
        <dbReference type="Proteomes" id="UP001141327"/>
    </source>
</evidence>
<evidence type="ECO:0000256" key="1">
    <source>
        <dbReference type="SAM" id="MobiDB-lite"/>
    </source>
</evidence>
<feature type="transmembrane region" description="Helical" evidence="2">
    <location>
        <begin position="90"/>
        <end position="111"/>
    </location>
</feature>
<gene>
    <name evidence="3" type="ORF">PAPYR_5504</name>
</gene>
<feature type="transmembrane region" description="Helical" evidence="2">
    <location>
        <begin position="13"/>
        <end position="32"/>
    </location>
</feature>
<sequence length="312" mass="36117">MAGDLPTRILWDILLGFYICLFFASGFLSFFFCKRKQLSGQRLLLVFLIFLSLFRCWDCSYRVFFLYVGFDESHYNMLMYAVHHWYPAQAYLAAYSFLIYEWAKFFFFLQADNVEGVQRKCRIVTGVLVSVLFPNFVLSTLAVVMAWLDYTANFKFYQDIYFFTYSGVCLFLGLLHLMFPCLLIFITLKPDLVLLMVYYIFSELFPSTASASLEAIRRSRQARAEAARQEDDWMGDEDSHAGAVPKDAPPRPPTAHSKGRDRAFRLIITLPTGWNLGPEGQGLSYHHHHAHRLEDVPRGLLVKTHVNGCFIH</sequence>
<keyword evidence="4" id="KW-1185">Reference proteome</keyword>
<protein>
    <submittedName>
        <fullName evidence="3">Uncharacterized protein</fullName>
    </submittedName>
</protein>
<dbReference type="Proteomes" id="UP001141327">
    <property type="component" value="Unassembled WGS sequence"/>
</dbReference>